<evidence type="ECO:0000313" key="2">
    <source>
        <dbReference type="EMBL" id="AXE16238.1"/>
    </source>
</evidence>
<dbReference type="KEGG" id="run:DR864_00400"/>
<accession>A0A344TC67</accession>
<evidence type="ECO:0000313" key="3">
    <source>
        <dbReference type="EMBL" id="AXE16293.1"/>
    </source>
</evidence>
<dbReference type="SUPFAM" id="SSF46785">
    <property type="entry name" value="Winged helix' DNA-binding domain"/>
    <property type="match status" value="1"/>
</dbReference>
<dbReference type="EMBL" id="CP030850">
    <property type="protein sequence ID" value="AXE16238.1"/>
    <property type="molecule type" value="Genomic_DNA"/>
</dbReference>
<dbReference type="InterPro" id="IPR036388">
    <property type="entry name" value="WH-like_DNA-bd_sf"/>
</dbReference>
<evidence type="ECO:0000256" key="1">
    <source>
        <dbReference type="SAM" id="MobiDB-lite"/>
    </source>
</evidence>
<sequence length="324" mass="36830">MNISQRLAIRKKLNVSASEFELMELIHVSLTPLSLSQLAEALGLSKKGIDKASNRLVEQGHLVKSGGKLSVSKSTIVELSTTKSENVELSTTPNNESVELSTTIEKILEQSSTENGEQSENRRTKYYDVEQSATITDDEPHAYTHGGSSNNINIYFETLKEEKIKEKINPLPPDKKENQKEEMVLRAKRRAELHRLLVRRGKRLKCLPKRKKPINIPFDDWWNAYQKKVDRSVKLEKKWERLTDEERAKAMQHTAAYVLATPDKKYRKNPETYLNNKSFNNEIIQENGKSNIIRPSGYGVAPISQPTRPSPPTVKPGQMGPIEL</sequence>
<dbReference type="Proteomes" id="UP000251993">
    <property type="component" value="Chromosome"/>
</dbReference>
<proteinExistence type="predicted"/>
<reference evidence="2 4" key="1">
    <citation type="submission" date="2018-07" db="EMBL/GenBank/DDBJ databases">
        <title>Genome sequencing of Runella.</title>
        <authorList>
            <person name="Baek M.-G."/>
            <person name="Yi H."/>
        </authorList>
    </citation>
    <scope>NUCLEOTIDE SEQUENCE [LARGE SCALE GENOMIC DNA]</scope>
    <source>
        <strain evidence="2 4">HYN0085</strain>
    </source>
</reference>
<dbReference type="Gene3D" id="1.10.10.10">
    <property type="entry name" value="Winged helix-like DNA-binding domain superfamily/Winged helix DNA-binding domain"/>
    <property type="match status" value="1"/>
</dbReference>
<organism evidence="2 4">
    <name type="scientific">Runella rosea</name>
    <dbReference type="NCBI Taxonomy" id="2259595"/>
    <lineage>
        <taxon>Bacteria</taxon>
        <taxon>Pseudomonadati</taxon>
        <taxon>Bacteroidota</taxon>
        <taxon>Cytophagia</taxon>
        <taxon>Cytophagales</taxon>
        <taxon>Spirosomataceae</taxon>
        <taxon>Runella</taxon>
    </lineage>
</organism>
<gene>
    <name evidence="2" type="ORF">DR864_00125</name>
    <name evidence="3" type="ORF">DR864_00400</name>
</gene>
<dbReference type="InterPro" id="IPR036390">
    <property type="entry name" value="WH_DNA-bd_sf"/>
</dbReference>
<dbReference type="EMBL" id="CP030850">
    <property type="protein sequence ID" value="AXE16293.1"/>
    <property type="molecule type" value="Genomic_DNA"/>
</dbReference>
<protein>
    <submittedName>
        <fullName evidence="2">Uncharacterized protein</fullName>
    </submittedName>
</protein>
<name>A0A344TC67_9BACT</name>
<feature type="region of interest" description="Disordered" evidence="1">
    <location>
        <begin position="295"/>
        <end position="324"/>
    </location>
</feature>
<evidence type="ECO:0000313" key="4">
    <source>
        <dbReference type="Proteomes" id="UP000251993"/>
    </source>
</evidence>
<keyword evidence="4" id="KW-1185">Reference proteome</keyword>
<dbReference type="KEGG" id="run:DR864_00125"/>
<dbReference type="AlphaFoldDB" id="A0A344TC67"/>
<dbReference type="OrthoDB" id="965991at2"/>